<keyword evidence="7 12" id="KW-0220">Diaminopimelate biosynthesis</keyword>
<feature type="site" description="Part of a proton relay during catalysis" evidence="12">
    <location>
        <position position="48"/>
    </location>
</feature>
<dbReference type="UniPathway" id="UPA00034">
    <property type="reaction ID" value="UER00017"/>
</dbReference>
<dbReference type="AlphaFoldDB" id="S0F002"/>
<comment type="similarity">
    <text evidence="3 12 13">Belongs to the DapA family.</text>
</comment>
<dbReference type="HAMAP" id="MF_00418">
    <property type="entry name" value="DapA"/>
    <property type="match status" value="1"/>
</dbReference>
<evidence type="ECO:0000256" key="14">
    <source>
        <dbReference type="PIRSR" id="PIRSR001365-1"/>
    </source>
</evidence>
<comment type="caution">
    <text evidence="12">Was originally thought to be a dihydrodipicolinate synthase (DHDPS), catalyzing the condensation of (S)-aspartate-beta-semialdehyde [(S)-ASA] and pyruvate to dihydrodipicolinate (DHDP). However, it was shown in E.coli that the product of the enzymatic reaction is not dihydrodipicolinate but in fact (4S)-4-hydroxy-2,3,4,5-tetrahydro-(2S)-dipicolinic acid (HTPA), and that the consecutive dehydration reaction leading to DHDP is not spontaneous but catalyzed by DapB.</text>
</comment>
<dbReference type="eggNOG" id="COG0329">
    <property type="taxonomic scope" value="Bacteria"/>
</dbReference>
<evidence type="ECO:0000256" key="8">
    <source>
        <dbReference type="ARBA" id="ARBA00023154"/>
    </source>
</evidence>
<comment type="catalytic activity">
    <reaction evidence="11 12">
        <text>L-aspartate 4-semialdehyde + pyruvate = (2S,4S)-4-hydroxy-2,3,4,5-tetrahydrodipicolinate + H2O + H(+)</text>
        <dbReference type="Rhea" id="RHEA:34171"/>
        <dbReference type="ChEBI" id="CHEBI:15361"/>
        <dbReference type="ChEBI" id="CHEBI:15377"/>
        <dbReference type="ChEBI" id="CHEBI:15378"/>
        <dbReference type="ChEBI" id="CHEBI:67139"/>
        <dbReference type="ChEBI" id="CHEBI:537519"/>
        <dbReference type="EC" id="4.3.3.7"/>
    </reaction>
</comment>
<dbReference type="PATRIC" id="fig|1303518.3.peg.2563"/>
<evidence type="ECO:0000313" key="17">
    <source>
        <dbReference type="Proteomes" id="UP000014227"/>
    </source>
</evidence>
<name>S0F002_CHTCT</name>
<dbReference type="PROSITE" id="PS00666">
    <property type="entry name" value="DHDPS_2"/>
    <property type="match status" value="1"/>
</dbReference>
<dbReference type="InterPro" id="IPR002220">
    <property type="entry name" value="DapA-like"/>
</dbReference>
<comment type="pathway">
    <text evidence="2 12">Amino-acid biosynthesis; L-lysine biosynthesis via DAP pathway; (S)-tetrahydrodipicolinate from L-aspartate: step 3/4.</text>
</comment>
<feature type="active site" description="Proton donor/acceptor" evidence="12 14">
    <location>
        <position position="138"/>
    </location>
</feature>
<keyword evidence="10 12" id="KW-0704">Schiff base</keyword>
<keyword evidence="17" id="KW-1185">Reference proteome</keyword>
<evidence type="ECO:0000256" key="1">
    <source>
        <dbReference type="ARBA" id="ARBA00003294"/>
    </source>
</evidence>
<accession>S0F002</accession>
<dbReference type="PIRSF" id="PIRSF001365">
    <property type="entry name" value="DHDPS"/>
    <property type="match status" value="1"/>
</dbReference>
<evidence type="ECO:0000256" key="9">
    <source>
        <dbReference type="ARBA" id="ARBA00023239"/>
    </source>
</evidence>
<dbReference type="OrthoDB" id="9782828at2"/>
<dbReference type="SUPFAM" id="SSF51569">
    <property type="entry name" value="Aldolase"/>
    <property type="match status" value="1"/>
</dbReference>
<dbReference type="InterPro" id="IPR005263">
    <property type="entry name" value="DapA"/>
</dbReference>
<comment type="subunit">
    <text evidence="12">Homotetramer; dimer of dimers.</text>
</comment>
<evidence type="ECO:0000256" key="6">
    <source>
        <dbReference type="ARBA" id="ARBA00022605"/>
    </source>
</evidence>
<dbReference type="GO" id="GO:0019877">
    <property type="term" value="P:diaminopimelate biosynthetic process"/>
    <property type="evidence" value="ECO:0007669"/>
    <property type="project" value="UniProtKB-UniRule"/>
</dbReference>
<dbReference type="EMBL" id="HF951689">
    <property type="protein sequence ID" value="CCW36265.1"/>
    <property type="molecule type" value="Genomic_DNA"/>
</dbReference>
<dbReference type="PANTHER" id="PTHR12128:SF66">
    <property type="entry name" value="4-HYDROXY-2-OXOGLUTARATE ALDOLASE, MITOCHONDRIAL"/>
    <property type="match status" value="1"/>
</dbReference>
<sequence>MHSARFGQVLTAMVTPFDSHGAIDDAAVERLVDYLFENGSDGLVVAGTTGESPTLSHEEKLHLFRLVKRCARGRGPVIAGTGTNDTRTSIRLTREAAEIGVDGALLVVPPYNRPSQEGLYQHFRAIAESVPGLPCLLYNVPTRTAQNIEAATTLRLAHDVPNIVGIKEASGNLLQCTEIAANAPQGFSLYSGEDGITLPMLSVGAGGVISVTSHLVGRDLKAMHQAFFEGRYAEAARLHAKMLPIARACFQPTTPSPAPLKAALAMLGLPVGGLRLPLVEANDRERAVIRDAMEQYGLLP</sequence>
<feature type="binding site" evidence="12 15">
    <location>
        <position position="209"/>
    </location>
    <ligand>
        <name>pyruvate</name>
        <dbReference type="ChEBI" id="CHEBI:15361"/>
    </ligand>
</feature>
<dbReference type="InterPro" id="IPR020624">
    <property type="entry name" value="Schiff_base-form_aldolases_CS"/>
</dbReference>
<dbReference type="GO" id="GO:0005829">
    <property type="term" value="C:cytosol"/>
    <property type="evidence" value="ECO:0007669"/>
    <property type="project" value="TreeGrafter"/>
</dbReference>
<dbReference type="FunCoup" id="S0F002">
    <property type="interactions" value="276"/>
</dbReference>
<dbReference type="KEGG" id="ccz:CCALI_02466"/>
<comment type="subcellular location">
    <subcellularLocation>
        <location evidence="12">Cytoplasm</location>
    </subcellularLocation>
</comment>
<evidence type="ECO:0000256" key="5">
    <source>
        <dbReference type="ARBA" id="ARBA00022490"/>
    </source>
</evidence>
<dbReference type="CDD" id="cd00950">
    <property type="entry name" value="DHDPS"/>
    <property type="match status" value="1"/>
</dbReference>
<dbReference type="Pfam" id="PF00701">
    <property type="entry name" value="DHDPS"/>
    <property type="match status" value="1"/>
</dbReference>
<keyword evidence="6 12" id="KW-0028">Amino-acid biosynthesis</keyword>
<dbReference type="Gene3D" id="3.20.20.70">
    <property type="entry name" value="Aldolase class I"/>
    <property type="match status" value="1"/>
</dbReference>
<evidence type="ECO:0000256" key="3">
    <source>
        <dbReference type="ARBA" id="ARBA00007592"/>
    </source>
</evidence>
<dbReference type="GO" id="GO:0008840">
    <property type="term" value="F:4-hydroxy-tetrahydrodipicolinate synthase activity"/>
    <property type="evidence" value="ECO:0007669"/>
    <property type="project" value="UniProtKB-UniRule"/>
</dbReference>
<keyword evidence="8 12" id="KW-0457">Lysine biosynthesis</keyword>
<dbReference type="PRINTS" id="PR00146">
    <property type="entry name" value="DHPICSNTHASE"/>
</dbReference>
<comment type="function">
    <text evidence="1 12">Catalyzes the condensation of (S)-aspartate-beta-semialdehyde [(S)-ASA] and pyruvate to 4-hydroxy-tetrahydrodipicolinate (HTPA).</text>
</comment>
<dbReference type="PROSITE" id="PS00665">
    <property type="entry name" value="DHDPS_1"/>
    <property type="match status" value="1"/>
</dbReference>
<protein>
    <recommendedName>
        <fullName evidence="4 12">4-hydroxy-tetrahydrodipicolinate synthase</fullName>
        <shortName evidence="12">HTPA synthase</shortName>
        <ecNumber evidence="4 12">4.3.3.7</ecNumber>
    </recommendedName>
</protein>
<evidence type="ECO:0000256" key="15">
    <source>
        <dbReference type="PIRSR" id="PIRSR001365-2"/>
    </source>
</evidence>
<dbReference type="EC" id="4.3.3.7" evidence="4 12"/>
<dbReference type="PANTHER" id="PTHR12128">
    <property type="entry name" value="DIHYDRODIPICOLINATE SYNTHASE"/>
    <property type="match status" value="1"/>
</dbReference>
<evidence type="ECO:0000256" key="7">
    <source>
        <dbReference type="ARBA" id="ARBA00022915"/>
    </source>
</evidence>
<feature type="site" description="Part of a proton relay during catalysis" evidence="12">
    <location>
        <position position="111"/>
    </location>
</feature>
<dbReference type="InterPro" id="IPR013785">
    <property type="entry name" value="Aldolase_TIM"/>
</dbReference>
<dbReference type="InterPro" id="IPR020625">
    <property type="entry name" value="Schiff_base-form_aldolases_AS"/>
</dbReference>
<gene>
    <name evidence="12" type="primary">dapA</name>
    <name evidence="16" type="ORF">CCALI_02466</name>
</gene>
<dbReference type="STRING" id="454171.CP488_01623"/>
<dbReference type="HOGENOM" id="CLU_049343_7_1_0"/>
<proteinExistence type="inferred from homology"/>
<evidence type="ECO:0000256" key="4">
    <source>
        <dbReference type="ARBA" id="ARBA00012086"/>
    </source>
</evidence>
<feature type="active site" description="Schiff-base intermediate with substrate" evidence="12 14">
    <location>
        <position position="167"/>
    </location>
</feature>
<dbReference type="GO" id="GO:0009089">
    <property type="term" value="P:lysine biosynthetic process via diaminopimelate"/>
    <property type="evidence" value="ECO:0007669"/>
    <property type="project" value="UniProtKB-UniRule"/>
</dbReference>
<dbReference type="NCBIfam" id="TIGR00674">
    <property type="entry name" value="dapA"/>
    <property type="match status" value="1"/>
</dbReference>
<evidence type="ECO:0000256" key="10">
    <source>
        <dbReference type="ARBA" id="ARBA00023270"/>
    </source>
</evidence>
<dbReference type="SMART" id="SM01130">
    <property type="entry name" value="DHDPS"/>
    <property type="match status" value="1"/>
</dbReference>
<evidence type="ECO:0000256" key="12">
    <source>
        <dbReference type="HAMAP-Rule" id="MF_00418"/>
    </source>
</evidence>
<evidence type="ECO:0000256" key="11">
    <source>
        <dbReference type="ARBA" id="ARBA00047836"/>
    </source>
</evidence>
<evidence type="ECO:0000256" key="2">
    <source>
        <dbReference type="ARBA" id="ARBA00005120"/>
    </source>
</evidence>
<keyword evidence="5 12" id="KW-0963">Cytoplasm</keyword>
<feature type="binding site" evidence="12 15">
    <location>
        <position position="49"/>
    </location>
    <ligand>
        <name>pyruvate</name>
        <dbReference type="ChEBI" id="CHEBI:15361"/>
    </ligand>
</feature>
<dbReference type="Proteomes" id="UP000014227">
    <property type="component" value="Chromosome I"/>
</dbReference>
<dbReference type="RefSeq" id="WP_016483777.1">
    <property type="nucleotide sequence ID" value="NC_021487.1"/>
</dbReference>
<reference evidence="17" key="1">
    <citation type="submission" date="2013-03" db="EMBL/GenBank/DDBJ databases">
        <title>Genome sequence of Chthonomonas calidirosea, the first sequenced genome from the Armatimonadetes phylum (formally candidate division OP10).</title>
        <authorList>
            <person name="Lee K.C.Y."/>
            <person name="Morgan X.C."/>
            <person name="Dunfield P.F."/>
            <person name="Tamas I."/>
            <person name="Houghton K.M."/>
            <person name="Vyssotski M."/>
            <person name="Ryan J.L.J."/>
            <person name="Lagutin K."/>
            <person name="McDonald I.R."/>
            <person name="Stott M.B."/>
        </authorList>
    </citation>
    <scope>NUCLEOTIDE SEQUENCE [LARGE SCALE GENOMIC DNA]</scope>
    <source>
        <strain evidence="17">DSM 23976 / ICMP 18418 / T49</strain>
    </source>
</reference>
<dbReference type="InParanoid" id="S0F002"/>
<keyword evidence="9 12" id="KW-0456">Lyase</keyword>
<evidence type="ECO:0000313" key="16">
    <source>
        <dbReference type="EMBL" id="CCW36265.1"/>
    </source>
</evidence>
<evidence type="ECO:0000256" key="13">
    <source>
        <dbReference type="PIRNR" id="PIRNR001365"/>
    </source>
</evidence>
<organism evidence="16 17">
    <name type="scientific">Chthonomonas calidirosea (strain DSM 23976 / ICMP 18418 / T49)</name>
    <dbReference type="NCBI Taxonomy" id="1303518"/>
    <lineage>
        <taxon>Bacteria</taxon>
        <taxon>Bacillati</taxon>
        <taxon>Armatimonadota</taxon>
        <taxon>Chthonomonadia</taxon>
        <taxon>Chthonomonadales</taxon>
        <taxon>Chthonomonadaceae</taxon>
        <taxon>Chthonomonas</taxon>
    </lineage>
</organism>